<name>A0A6I6EDN4_THETI</name>
<dbReference type="EMBL" id="CP039268">
    <property type="protein sequence ID" value="QGU31537.1"/>
    <property type="molecule type" value="Genomic_DNA"/>
</dbReference>
<dbReference type="KEGG" id="ttp:E6P07_00120"/>
<dbReference type="AlphaFoldDB" id="A0A6I6EDN4"/>
<dbReference type="RefSeq" id="WP_153973737.1">
    <property type="nucleotide sequence ID" value="NZ_CP039268.1"/>
</dbReference>
<proteinExistence type="predicted"/>
<feature type="region of interest" description="Disordered" evidence="1">
    <location>
        <begin position="138"/>
        <end position="160"/>
    </location>
</feature>
<evidence type="ECO:0000313" key="2">
    <source>
        <dbReference type="EMBL" id="QGU31537.1"/>
    </source>
</evidence>
<reference evidence="2 3" key="1">
    <citation type="submission" date="2019-12" db="EMBL/GenBank/DDBJ databases">
        <title>The complete genome of the thermophilic, anoxygenic phototrophic gammaproteobacterium Thermochromatium tepidum.</title>
        <authorList>
            <person name="Sattley W.M."/>
            <person name="Swingley W.D."/>
            <person name="Burchell B.M."/>
            <person name="Gurbani S.A."/>
            <person name="Kujawa C.M."/>
            <person name="Nuccio D.A."/>
            <person name="Schladweiler J."/>
            <person name="Shaffer K.N."/>
            <person name="Stokes L.M."/>
            <person name="Touchman J.W."/>
            <person name="Blankenship R.E."/>
            <person name="Madigan M.T."/>
        </authorList>
    </citation>
    <scope>NUCLEOTIDE SEQUENCE [LARGE SCALE GENOMIC DNA]</scope>
    <source>
        <strain evidence="2 3">ATCC 43061</strain>
    </source>
</reference>
<protein>
    <submittedName>
        <fullName evidence="2">Uncharacterized protein</fullName>
    </submittedName>
</protein>
<dbReference type="OrthoDB" id="5771714at2"/>
<evidence type="ECO:0000256" key="1">
    <source>
        <dbReference type="SAM" id="MobiDB-lite"/>
    </source>
</evidence>
<evidence type="ECO:0000313" key="3">
    <source>
        <dbReference type="Proteomes" id="UP000426424"/>
    </source>
</evidence>
<dbReference type="Proteomes" id="UP000426424">
    <property type="component" value="Chromosome"/>
</dbReference>
<sequence length="175" mass="19801">MIDSKRPIPFEAMRLGGGRASAAVCLLCGGLLLGVESAFAEPAARGPNPALTGEIQPNQVSSWLDEVRAQREAWEARRSAVREQHEQRHRLLHPRGAIQQENWEEDLRRRRAERQERIDQDLEVFRRLGPEVWGPLLPFPEDGSEVSGRSEPLLPPGPPPVSPPGWDNLWYFRGY</sequence>
<accession>A0A6I6EDN4</accession>
<organism evidence="2 3">
    <name type="scientific">Thermochromatium tepidum ATCC 43061</name>
    <dbReference type="NCBI Taxonomy" id="316276"/>
    <lineage>
        <taxon>Bacteria</taxon>
        <taxon>Pseudomonadati</taxon>
        <taxon>Pseudomonadota</taxon>
        <taxon>Gammaproteobacteria</taxon>
        <taxon>Chromatiales</taxon>
        <taxon>Chromatiaceae</taxon>
        <taxon>Thermochromatium</taxon>
    </lineage>
</organism>
<keyword evidence="3" id="KW-1185">Reference proteome</keyword>
<gene>
    <name evidence="2" type="ORF">E6P07_00120</name>
</gene>